<dbReference type="EMBL" id="LFIW01002669">
    <property type="protein sequence ID" value="KZL64795.1"/>
    <property type="molecule type" value="Genomic_DNA"/>
</dbReference>
<evidence type="ECO:0000313" key="3">
    <source>
        <dbReference type="EMBL" id="KZL64795.1"/>
    </source>
</evidence>
<feature type="compositionally biased region" description="Polar residues" evidence="1">
    <location>
        <begin position="110"/>
        <end position="119"/>
    </location>
</feature>
<accession>A0A166MM61</accession>
<dbReference type="GO" id="GO:0003700">
    <property type="term" value="F:DNA-binding transcription factor activity"/>
    <property type="evidence" value="ECO:0007669"/>
    <property type="project" value="InterPro"/>
</dbReference>
<dbReference type="Pfam" id="PF11905">
    <property type="entry name" value="DUF3425"/>
    <property type="match status" value="1"/>
</dbReference>
<organism evidence="3 4">
    <name type="scientific">Colletotrichum incanum</name>
    <name type="common">Soybean anthracnose fungus</name>
    <dbReference type="NCBI Taxonomy" id="1573173"/>
    <lineage>
        <taxon>Eukaryota</taxon>
        <taxon>Fungi</taxon>
        <taxon>Dikarya</taxon>
        <taxon>Ascomycota</taxon>
        <taxon>Pezizomycotina</taxon>
        <taxon>Sordariomycetes</taxon>
        <taxon>Hypocreomycetidae</taxon>
        <taxon>Glomerellales</taxon>
        <taxon>Glomerellaceae</taxon>
        <taxon>Colletotrichum</taxon>
        <taxon>Colletotrichum spaethianum species complex</taxon>
    </lineage>
</organism>
<protein>
    <submittedName>
        <fullName evidence="3">Bzip transcription factor</fullName>
    </submittedName>
</protein>
<reference evidence="3 4" key="1">
    <citation type="submission" date="2015-06" db="EMBL/GenBank/DDBJ databases">
        <title>Survival trade-offs in plant roots during colonization by closely related pathogenic and mutualistic fungi.</title>
        <authorList>
            <person name="Hacquard S."/>
            <person name="Kracher B."/>
            <person name="Hiruma K."/>
            <person name="Weinman A."/>
            <person name="Muench P."/>
            <person name="Garrido Oter R."/>
            <person name="Ver Loren van Themaat E."/>
            <person name="Dallerey J.-F."/>
            <person name="Damm U."/>
            <person name="Henrissat B."/>
            <person name="Lespinet O."/>
            <person name="Thon M."/>
            <person name="Kemen E."/>
            <person name="McHardy A.C."/>
            <person name="Schulze-Lefert P."/>
            <person name="O'Connell R.J."/>
        </authorList>
    </citation>
    <scope>NUCLEOTIDE SEQUENCE [LARGE SCALE GENOMIC DNA]</scope>
    <source>
        <strain evidence="3 4">MAFF 238704</strain>
    </source>
</reference>
<feature type="non-terminal residue" evidence="3">
    <location>
        <position position="1"/>
    </location>
</feature>
<feature type="region of interest" description="Disordered" evidence="1">
    <location>
        <begin position="86"/>
        <end position="131"/>
    </location>
</feature>
<keyword evidence="4" id="KW-1185">Reference proteome</keyword>
<dbReference type="Proteomes" id="UP000076584">
    <property type="component" value="Unassembled WGS sequence"/>
</dbReference>
<keyword evidence="2" id="KW-0732">Signal</keyword>
<sequence length="595" mass="65396">LPPALGALFLRLLLSSIDLITPDALPVNPLHSIPAFVTRTNNNYNSSPNIFSSLSSSLLLQSMAHTAVANTRTRPVTTTVVAQHEKYAADNMTRSASAEPTKPTKRKGTRSVSTLTPSQLARKRANDREAQRAIRARTKEHIERLERELEELKSERGRDQSQTVQELLRKNKALEEELFKLRESMGVPNGQSYPNSVYDDNLSSISGAVPSPRSSPFPSNGDYNVMQELGPSYVPMPDASESWGPGIPVSVPSTVSSPSSSANTDEYGAGYIPTSVPAPMMDARSIPAKMDYDDVDYVPRRWISSQPLNGSPSTGAHVSSSSVVSSSPAVVEFVPNSSVLSTTVGSLIRQPGTTLWEIPTLIVPPTCRIDQLIVGFVQDCRRLAQLKSLDTLLRPARVNVKNFLEYHPASPTTQPPRCQLADLDRAASTTVMGPGVNHPIAELITALVNKAGVTNVIERLAVFAVIQRAIAWLVHPTREAYAAIMPELTPKPCQTSIPHPQWIDLVLWAPLRTALIERQEVYANEEFQSVYSASLRLINWPCRPIDALVVDPQSGEMWLSDTFTAHAMRVENWRLNENFVRRYPELRGCVAVEGS</sequence>
<dbReference type="AlphaFoldDB" id="A0A166MM61"/>
<dbReference type="InterPro" id="IPR046347">
    <property type="entry name" value="bZIP_sf"/>
</dbReference>
<comment type="caution">
    <text evidence="3">The sequence shown here is derived from an EMBL/GenBank/DDBJ whole genome shotgun (WGS) entry which is preliminary data.</text>
</comment>
<dbReference type="PANTHER" id="PTHR37012">
    <property type="entry name" value="B-ZIP TRANSCRIPTION FACTOR (EUROFUNG)-RELATED"/>
    <property type="match status" value="1"/>
</dbReference>
<evidence type="ECO:0000313" key="4">
    <source>
        <dbReference type="Proteomes" id="UP000076584"/>
    </source>
</evidence>
<proteinExistence type="predicted"/>
<dbReference type="PANTHER" id="PTHR37012:SF2">
    <property type="entry name" value="BZIP DOMAIN-CONTAINING PROTEIN-RELATED"/>
    <property type="match status" value="1"/>
</dbReference>
<feature type="chain" id="PRO_5007877445" evidence="2">
    <location>
        <begin position="20"/>
        <end position="595"/>
    </location>
</feature>
<dbReference type="SUPFAM" id="SSF57959">
    <property type="entry name" value="Leucine zipper domain"/>
    <property type="match status" value="1"/>
</dbReference>
<dbReference type="InterPro" id="IPR021833">
    <property type="entry name" value="DUF3425"/>
</dbReference>
<name>A0A166MM61_COLIC</name>
<evidence type="ECO:0000256" key="2">
    <source>
        <dbReference type="SAM" id="SignalP"/>
    </source>
</evidence>
<gene>
    <name evidence="3" type="ORF">CI238_09020</name>
</gene>
<evidence type="ECO:0000256" key="1">
    <source>
        <dbReference type="SAM" id="MobiDB-lite"/>
    </source>
</evidence>
<dbReference type="Gene3D" id="1.20.5.170">
    <property type="match status" value="1"/>
</dbReference>
<feature type="signal peptide" evidence="2">
    <location>
        <begin position="1"/>
        <end position="19"/>
    </location>
</feature>
<dbReference type="CDD" id="cd14688">
    <property type="entry name" value="bZIP_YAP"/>
    <property type="match status" value="1"/>
</dbReference>